<gene>
    <name evidence="1" type="ORF">OEZ85_003014</name>
</gene>
<dbReference type="EMBL" id="CP126212">
    <property type="protein sequence ID" value="WIA14492.1"/>
    <property type="molecule type" value="Genomic_DNA"/>
</dbReference>
<name>A0ABY8U217_TETOB</name>
<reference evidence="1 2" key="1">
    <citation type="submission" date="2023-05" db="EMBL/GenBank/DDBJ databases">
        <title>A 100% complete, gapless, phased diploid assembly of the Scenedesmus obliquus UTEX 3031 genome.</title>
        <authorList>
            <person name="Biondi T.C."/>
            <person name="Hanschen E.R."/>
            <person name="Kwon T."/>
            <person name="Eng W."/>
            <person name="Kruse C.P.S."/>
            <person name="Koehler S.I."/>
            <person name="Kunde Y."/>
            <person name="Gleasner C.D."/>
            <person name="You Mak K.T."/>
            <person name="Polle J."/>
            <person name="Hovde B.T."/>
            <person name="Starkenburg S.R."/>
        </authorList>
    </citation>
    <scope>NUCLEOTIDE SEQUENCE [LARGE SCALE GENOMIC DNA]</scope>
    <source>
        <strain evidence="1 2">DOE0152z</strain>
    </source>
</reference>
<dbReference type="Proteomes" id="UP001244341">
    <property type="component" value="Chromosome 5b"/>
</dbReference>
<proteinExistence type="predicted"/>
<keyword evidence="2" id="KW-1185">Reference proteome</keyword>
<evidence type="ECO:0000313" key="1">
    <source>
        <dbReference type="EMBL" id="WIA14492.1"/>
    </source>
</evidence>
<organism evidence="1 2">
    <name type="scientific">Tetradesmus obliquus</name>
    <name type="common">Green alga</name>
    <name type="synonym">Acutodesmus obliquus</name>
    <dbReference type="NCBI Taxonomy" id="3088"/>
    <lineage>
        <taxon>Eukaryota</taxon>
        <taxon>Viridiplantae</taxon>
        <taxon>Chlorophyta</taxon>
        <taxon>core chlorophytes</taxon>
        <taxon>Chlorophyceae</taxon>
        <taxon>CS clade</taxon>
        <taxon>Sphaeropleales</taxon>
        <taxon>Scenedesmaceae</taxon>
        <taxon>Tetradesmus</taxon>
    </lineage>
</organism>
<sequence>MIGLQRHGDAGLEDAALYPPANASNNVYDTDSVSLACDESCASWLQGLDSGSTASASSPAIDFSQASWQPAHGRLWRRL</sequence>
<evidence type="ECO:0000313" key="2">
    <source>
        <dbReference type="Proteomes" id="UP001244341"/>
    </source>
</evidence>
<accession>A0ABY8U217</accession>
<protein>
    <submittedName>
        <fullName evidence="1">Uncharacterized protein</fullName>
    </submittedName>
</protein>